<feature type="chain" id="PRO_5002360826" evidence="3">
    <location>
        <begin position="26"/>
        <end position="219"/>
    </location>
</feature>
<accession>A0A0E0GWM9</accession>
<proteinExistence type="predicted"/>
<keyword evidence="2" id="KW-1133">Transmembrane helix</keyword>
<dbReference type="STRING" id="4536.A0A0E0GWM9"/>
<dbReference type="EnsemblPlants" id="ONIVA03G43340.1">
    <property type="protein sequence ID" value="ONIVA03G43340.1"/>
    <property type="gene ID" value="ONIVA03G43340"/>
</dbReference>
<feature type="region of interest" description="Disordered" evidence="1">
    <location>
        <begin position="27"/>
        <end position="174"/>
    </location>
</feature>
<evidence type="ECO:0000313" key="4">
    <source>
        <dbReference type="EnsemblPlants" id="ONIVA03G43340.1"/>
    </source>
</evidence>
<keyword evidence="3" id="KW-0732">Signal</keyword>
<evidence type="ECO:0000256" key="2">
    <source>
        <dbReference type="SAM" id="Phobius"/>
    </source>
</evidence>
<organism evidence="4">
    <name type="scientific">Oryza nivara</name>
    <name type="common">Indian wild rice</name>
    <name type="synonym">Oryza sativa f. spontanea</name>
    <dbReference type="NCBI Taxonomy" id="4536"/>
    <lineage>
        <taxon>Eukaryota</taxon>
        <taxon>Viridiplantae</taxon>
        <taxon>Streptophyta</taxon>
        <taxon>Embryophyta</taxon>
        <taxon>Tracheophyta</taxon>
        <taxon>Spermatophyta</taxon>
        <taxon>Magnoliopsida</taxon>
        <taxon>Liliopsida</taxon>
        <taxon>Poales</taxon>
        <taxon>Poaceae</taxon>
        <taxon>BOP clade</taxon>
        <taxon>Oryzoideae</taxon>
        <taxon>Oryzeae</taxon>
        <taxon>Oryzinae</taxon>
        <taxon>Oryza</taxon>
    </lineage>
</organism>
<dbReference type="eggNOG" id="ENOG502S3TU">
    <property type="taxonomic scope" value="Eukaryota"/>
</dbReference>
<feature type="compositionally biased region" description="Low complexity" evidence="1">
    <location>
        <begin position="93"/>
        <end position="114"/>
    </location>
</feature>
<dbReference type="Gramene" id="ONIVA03G43340.1">
    <property type="protein sequence ID" value="ONIVA03G43340.1"/>
    <property type="gene ID" value="ONIVA03G43340"/>
</dbReference>
<dbReference type="PANTHER" id="PTHR36721">
    <property type="entry name" value="PROLINE-RICH FAMILY PROTEIN"/>
    <property type="match status" value="1"/>
</dbReference>
<evidence type="ECO:0000256" key="3">
    <source>
        <dbReference type="SAM" id="SignalP"/>
    </source>
</evidence>
<feature type="compositionally biased region" description="Pro residues" evidence="1">
    <location>
        <begin position="73"/>
        <end position="92"/>
    </location>
</feature>
<dbReference type="AlphaFoldDB" id="A0A0E0GWM9"/>
<dbReference type="PANTHER" id="PTHR36721:SF15">
    <property type="entry name" value="EN_SPM-LIKE TRANSPOSON PROTEIN"/>
    <property type="match status" value="1"/>
</dbReference>
<protein>
    <submittedName>
        <fullName evidence="4">Uncharacterized protein</fullName>
    </submittedName>
</protein>
<reference evidence="4" key="1">
    <citation type="submission" date="2015-04" db="UniProtKB">
        <authorList>
            <consortium name="EnsemblPlants"/>
        </authorList>
    </citation>
    <scope>IDENTIFICATION</scope>
    <source>
        <strain evidence="4">SL10</strain>
    </source>
</reference>
<name>A0A0E0GWM9_ORYNI</name>
<feature type="transmembrane region" description="Helical" evidence="2">
    <location>
        <begin position="177"/>
        <end position="197"/>
    </location>
</feature>
<sequence>MASSALPCAAALFLVLLLAPLLASAESPISLPPASAPTASTPAADERLHPADAALAPSQPPSEASSSAAALSPPAPPETSPLPAPSHSPPVPHSAAPEPSPMEHSAASAPAPSAGKAKQGGDDEEDDDDKEKDKEEKPSTPSPAPAAEEIKAATAGDKAGEEDGETERHELNGGKKAGVVVGAFSAAAVVGLAAVVWKKRQANIRRSRYADYSARLELV</sequence>
<feature type="compositionally biased region" description="Low complexity" evidence="1">
    <location>
        <begin position="53"/>
        <end position="72"/>
    </location>
</feature>
<keyword evidence="2" id="KW-0472">Membrane</keyword>
<dbReference type="OMA" id="ASDINHN"/>
<feature type="compositionally biased region" description="Basic and acidic residues" evidence="1">
    <location>
        <begin position="158"/>
        <end position="173"/>
    </location>
</feature>
<dbReference type="HOGENOM" id="CLU_1273776_0_0_1"/>
<reference evidence="4" key="2">
    <citation type="submission" date="2018-04" db="EMBL/GenBank/DDBJ databases">
        <title>OnivRS2 (Oryza nivara Reference Sequence Version 2).</title>
        <authorList>
            <person name="Zhang J."/>
            <person name="Kudrna D."/>
            <person name="Lee S."/>
            <person name="Talag J."/>
            <person name="Rajasekar S."/>
            <person name="Welchert J."/>
            <person name="Hsing Y.-I."/>
            <person name="Wing R.A."/>
        </authorList>
    </citation>
    <scope>NUCLEOTIDE SEQUENCE [LARGE SCALE GENOMIC DNA]</scope>
    <source>
        <strain evidence="4">SL10</strain>
    </source>
</reference>
<evidence type="ECO:0000256" key="1">
    <source>
        <dbReference type="SAM" id="MobiDB-lite"/>
    </source>
</evidence>
<keyword evidence="5" id="KW-1185">Reference proteome</keyword>
<keyword evidence="2" id="KW-0812">Transmembrane</keyword>
<evidence type="ECO:0000313" key="5">
    <source>
        <dbReference type="Proteomes" id="UP000006591"/>
    </source>
</evidence>
<feature type="signal peptide" evidence="3">
    <location>
        <begin position="1"/>
        <end position="25"/>
    </location>
</feature>
<dbReference type="Proteomes" id="UP000006591">
    <property type="component" value="Chromosome 3"/>
</dbReference>